<proteinExistence type="inferred from homology"/>
<dbReference type="GO" id="GO:0000166">
    <property type="term" value="F:nucleotide binding"/>
    <property type="evidence" value="ECO:0007669"/>
    <property type="project" value="InterPro"/>
</dbReference>
<dbReference type="STRING" id="743721.Psesu_2563"/>
<dbReference type="GO" id="GO:0016491">
    <property type="term" value="F:oxidoreductase activity"/>
    <property type="evidence" value="ECO:0007669"/>
    <property type="project" value="UniProtKB-KW"/>
</dbReference>
<evidence type="ECO:0000313" key="7">
    <source>
        <dbReference type="Proteomes" id="UP000008632"/>
    </source>
</evidence>
<dbReference type="KEGG" id="psu:Psesu_2563"/>
<feature type="domain" description="Gfo/Idh/MocA-like oxidoreductase C-terminal" evidence="5">
    <location>
        <begin position="136"/>
        <end position="347"/>
    </location>
</feature>
<keyword evidence="7" id="KW-1185">Reference proteome</keyword>
<dbReference type="Proteomes" id="UP000008632">
    <property type="component" value="Chromosome"/>
</dbReference>
<dbReference type="eggNOG" id="COG0673">
    <property type="taxonomic scope" value="Bacteria"/>
</dbReference>
<dbReference type="SUPFAM" id="SSF55347">
    <property type="entry name" value="Glyceraldehyde-3-phosphate dehydrogenase-like, C-terminal domain"/>
    <property type="match status" value="1"/>
</dbReference>
<dbReference type="Gene3D" id="3.40.50.720">
    <property type="entry name" value="NAD(P)-binding Rossmann-like Domain"/>
    <property type="match status" value="1"/>
</dbReference>
<dbReference type="SUPFAM" id="SSF51735">
    <property type="entry name" value="NAD(P)-binding Rossmann-fold domains"/>
    <property type="match status" value="1"/>
</dbReference>
<sequence length="352" mass="37416">MSSKQLNVAVVGYGLAGRVFHAPLVDSTPGLRLHSIVSSRSGEIAADHPGVRICADVGEVLEDGSIDLVVVATPNDSHAPIARAALQAGKHVVVDKPFALHLGEAREVAEAARQAGKVLSVFHNRRWDADFLTLRALLGSGALGEVAELHSHFDRFRPQVPDRWRDRAGPGGGLWYDLGPHLADQALQLFGPPLAVSADLGMQRDGATAVDYFHVQLRYPRLRVLLHAGSLVPGAGLRFAVHGSGGSWFKHGLDPQEDALRAGQRPGDGAWGRDPRPGTLLRVGTDGAVAADPAAPVLDGNWPAYYAGVRDAILHGRQPPVTADSALLAMALIEAGQRSAAERREVDFDWAG</sequence>
<evidence type="ECO:0000313" key="6">
    <source>
        <dbReference type="EMBL" id="ADV28395.1"/>
    </source>
</evidence>
<dbReference type="EMBL" id="CP002446">
    <property type="protein sequence ID" value="ADV28395.1"/>
    <property type="molecule type" value="Genomic_DNA"/>
</dbReference>
<accession>E6WVX2</accession>
<feature type="region of interest" description="Disordered" evidence="3">
    <location>
        <begin position="258"/>
        <end position="277"/>
    </location>
</feature>
<reference evidence="6 7" key="1">
    <citation type="submission" date="2011-01" db="EMBL/GenBank/DDBJ databases">
        <title>Complete sequence of Pseudoxanthomonas suwonensis 11-1.</title>
        <authorList>
            <consortium name="US DOE Joint Genome Institute"/>
            <person name="Lucas S."/>
            <person name="Copeland A."/>
            <person name="Lapidus A."/>
            <person name="Cheng J.-F."/>
            <person name="Goodwin L."/>
            <person name="Pitluck S."/>
            <person name="Teshima H."/>
            <person name="Detter J.C."/>
            <person name="Han C."/>
            <person name="Tapia R."/>
            <person name="Land M."/>
            <person name="Hauser L."/>
            <person name="Kyrpides N."/>
            <person name="Ivanova N."/>
            <person name="Ovchinnikova G."/>
            <person name="Siebers A.K."/>
            <person name="Allgaier M."/>
            <person name="Thelen M.P."/>
            <person name="Hugenholtz P."/>
            <person name="Gladden J."/>
            <person name="Woyke T."/>
        </authorList>
    </citation>
    <scope>NUCLEOTIDE SEQUENCE [LARGE SCALE GENOMIC DNA]</scope>
    <source>
        <strain evidence="7">11-1</strain>
    </source>
</reference>
<dbReference type="InterPro" id="IPR004104">
    <property type="entry name" value="Gfo/Idh/MocA-like_OxRdtase_C"/>
</dbReference>
<evidence type="ECO:0000259" key="4">
    <source>
        <dbReference type="Pfam" id="PF01408"/>
    </source>
</evidence>
<evidence type="ECO:0000259" key="5">
    <source>
        <dbReference type="Pfam" id="PF02894"/>
    </source>
</evidence>
<dbReference type="NCBIfam" id="NF008607">
    <property type="entry name" value="PRK11579.1"/>
    <property type="match status" value="1"/>
</dbReference>
<dbReference type="AlphaFoldDB" id="E6WVX2"/>
<evidence type="ECO:0000256" key="1">
    <source>
        <dbReference type="ARBA" id="ARBA00010928"/>
    </source>
</evidence>
<dbReference type="InterPro" id="IPR000683">
    <property type="entry name" value="Gfo/Idh/MocA-like_OxRdtase_N"/>
</dbReference>
<dbReference type="OrthoDB" id="9774191at2"/>
<dbReference type="PANTHER" id="PTHR43708">
    <property type="entry name" value="CONSERVED EXPRESSED OXIDOREDUCTASE (EUROFUNG)"/>
    <property type="match status" value="1"/>
</dbReference>
<gene>
    <name evidence="6" type="ordered locus">Psesu_2563</name>
</gene>
<dbReference type="InterPro" id="IPR036291">
    <property type="entry name" value="NAD(P)-bd_dom_sf"/>
</dbReference>
<dbReference type="PANTHER" id="PTHR43708:SF5">
    <property type="entry name" value="CONSERVED EXPRESSED OXIDOREDUCTASE (EUROFUNG)-RELATED"/>
    <property type="match status" value="1"/>
</dbReference>
<protein>
    <submittedName>
        <fullName evidence="6">Oxidoreductase domain protein</fullName>
    </submittedName>
</protein>
<dbReference type="Pfam" id="PF01408">
    <property type="entry name" value="GFO_IDH_MocA"/>
    <property type="match status" value="1"/>
</dbReference>
<keyword evidence="2" id="KW-0560">Oxidoreductase</keyword>
<evidence type="ECO:0000256" key="3">
    <source>
        <dbReference type="SAM" id="MobiDB-lite"/>
    </source>
</evidence>
<organism evidence="6 7">
    <name type="scientific">Pseudoxanthomonas suwonensis (strain 11-1)</name>
    <dbReference type="NCBI Taxonomy" id="743721"/>
    <lineage>
        <taxon>Bacteria</taxon>
        <taxon>Pseudomonadati</taxon>
        <taxon>Pseudomonadota</taxon>
        <taxon>Gammaproteobacteria</taxon>
        <taxon>Lysobacterales</taxon>
        <taxon>Lysobacteraceae</taxon>
        <taxon>Pseudoxanthomonas</taxon>
    </lineage>
</organism>
<dbReference type="HOGENOM" id="CLU_023194_19_1_6"/>
<dbReference type="Gene3D" id="3.30.360.10">
    <property type="entry name" value="Dihydrodipicolinate Reductase, domain 2"/>
    <property type="match status" value="1"/>
</dbReference>
<evidence type="ECO:0000256" key="2">
    <source>
        <dbReference type="ARBA" id="ARBA00023002"/>
    </source>
</evidence>
<dbReference type="RefSeq" id="WP_013536221.1">
    <property type="nucleotide sequence ID" value="NC_014924.1"/>
</dbReference>
<comment type="similarity">
    <text evidence="1">Belongs to the Gfo/Idh/MocA family.</text>
</comment>
<name>E6WVX2_PSEUU</name>
<feature type="domain" description="Gfo/Idh/MocA-like oxidoreductase N-terminal" evidence="4">
    <location>
        <begin position="6"/>
        <end position="123"/>
    </location>
</feature>
<dbReference type="InterPro" id="IPR051317">
    <property type="entry name" value="Gfo/Idh/MocA_oxidoreduct"/>
</dbReference>
<dbReference type="Pfam" id="PF02894">
    <property type="entry name" value="GFO_IDH_MocA_C"/>
    <property type="match status" value="1"/>
</dbReference>